<proteinExistence type="predicted"/>
<name>A0A1J7JP86_9PEZI</name>
<dbReference type="STRING" id="1408157.A0A1J7JP86"/>
<dbReference type="SUPFAM" id="SSF53335">
    <property type="entry name" value="S-adenosyl-L-methionine-dependent methyltransferases"/>
    <property type="match status" value="1"/>
</dbReference>
<evidence type="ECO:0000313" key="4">
    <source>
        <dbReference type="Proteomes" id="UP000182658"/>
    </source>
</evidence>
<gene>
    <name evidence="3" type="ORF">CONLIGDRAFT_643166</name>
</gene>
<dbReference type="Gene3D" id="3.40.50.150">
    <property type="entry name" value="Vaccinia Virus protein VP39"/>
    <property type="match status" value="1"/>
</dbReference>
<organism evidence="3 4">
    <name type="scientific">Coniochaeta ligniaria NRRL 30616</name>
    <dbReference type="NCBI Taxonomy" id="1408157"/>
    <lineage>
        <taxon>Eukaryota</taxon>
        <taxon>Fungi</taxon>
        <taxon>Dikarya</taxon>
        <taxon>Ascomycota</taxon>
        <taxon>Pezizomycotina</taxon>
        <taxon>Sordariomycetes</taxon>
        <taxon>Sordariomycetidae</taxon>
        <taxon>Coniochaetales</taxon>
        <taxon>Coniochaetaceae</taxon>
        <taxon>Coniochaeta</taxon>
    </lineage>
</organism>
<protein>
    <recommendedName>
        <fullName evidence="5">S-adenosyl-L-methionine-dependent methyltransferase</fullName>
    </recommendedName>
</protein>
<feature type="signal peptide" evidence="2">
    <location>
        <begin position="1"/>
        <end position="25"/>
    </location>
</feature>
<sequence>MAAPRFHYIVLAVAATLLLLGLVHQHDQVIDAINTWHGQQPQDLTGSTSSASSPSSPSRPSFKEIALKYGTDKVTDHHYWYMYDKYLEPIREKKLKMLEIGLGCDMNYGPGKSYYTWLEYFPNVDLYYIEYDAVCAETWKHKTTGATIFTGDQGDRAFLQKFVDESGGGFDIIIDDGGHKMTQQRNSLEELWGIVKPGALYFIEDLHTSFLPGWGGDTQGGKDPNVHTMTKFIYELIDDKMVDGHQHAISKEIRGIDCMREVCCIEKMEEGSVS</sequence>
<reference evidence="3 4" key="1">
    <citation type="submission" date="2016-10" db="EMBL/GenBank/DDBJ databases">
        <title>Draft genome sequence of Coniochaeta ligniaria NRRL30616, a lignocellulolytic fungus for bioabatement of inhibitors in plant biomass hydrolysates.</title>
        <authorList>
            <consortium name="DOE Joint Genome Institute"/>
            <person name="Jimenez D.J."/>
            <person name="Hector R.E."/>
            <person name="Riley R."/>
            <person name="Sun H."/>
            <person name="Grigoriev I.V."/>
            <person name="Van Elsas J.D."/>
            <person name="Nichols N.N."/>
        </authorList>
    </citation>
    <scope>NUCLEOTIDE SEQUENCE [LARGE SCALE GENOMIC DNA]</scope>
    <source>
        <strain evidence="3 4">NRRL 30616</strain>
    </source>
</reference>
<keyword evidence="2" id="KW-0732">Signal</keyword>
<keyword evidence="4" id="KW-1185">Reference proteome</keyword>
<dbReference type="AlphaFoldDB" id="A0A1J7JP86"/>
<evidence type="ECO:0008006" key="5">
    <source>
        <dbReference type="Google" id="ProtNLM"/>
    </source>
</evidence>
<accession>A0A1J7JP86</accession>
<feature type="compositionally biased region" description="Low complexity" evidence="1">
    <location>
        <begin position="47"/>
        <end position="60"/>
    </location>
</feature>
<evidence type="ECO:0000256" key="2">
    <source>
        <dbReference type="SAM" id="SignalP"/>
    </source>
</evidence>
<dbReference type="OrthoDB" id="407477at2759"/>
<evidence type="ECO:0000313" key="3">
    <source>
        <dbReference type="EMBL" id="OIW31156.1"/>
    </source>
</evidence>
<evidence type="ECO:0000256" key="1">
    <source>
        <dbReference type="SAM" id="MobiDB-lite"/>
    </source>
</evidence>
<dbReference type="InParanoid" id="A0A1J7JP86"/>
<feature type="region of interest" description="Disordered" evidence="1">
    <location>
        <begin position="41"/>
        <end position="60"/>
    </location>
</feature>
<dbReference type="InterPro" id="IPR029063">
    <property type="entry name" value="SAM-dependent_MTases_sf"/>
</dbReference>
<dbReference type="Proteomes" id="UP000182658">
    <property type="component" value="Unassembled WGS sequence"/>
</dbReference>
<feature type="chain" id="PRO_5012182197" description="S-adenosyl-L-methionine-dependent methyltransferase" evidence="2">
    <location>
        <begin position="26"/>
        <end position="274"/>
    </location>
</feature>
<dbReference type="EMBL" id="KV875096">
    <property type="protein sequence ID" value="OIW31156.1"/>
    <property type="molecule type" value="Genomic_DNA"/>
</dbReference>